<keyword evidence="3" id="KW-1185">Reference proteome</keyword>
<feature type="coiled-coil region" evidence="1">
    <location>
        <begin position="13"/>
        <end position="40"/>
    </location>
</feature>
<dbReference type="EMBL" id="CP009516">
    <property type="protein sequence ID" value="AKB78114.1"/>
    <property type="molecule type" value="Genomic_DNA"/>
</dbReference>
<reference evidence="2 3" key="1">
    <citation type="submission" date="2014-07" db="EMBL/GenBank/DDBJ databases">
        <title>Methanogenic archaea and the global carbon cycle.</title>
        <authorList>
            <person name="Henriksen J.R."/>
            <person name="Luke J."/>
            <person name="Reinhart S."/>
            <person name="Benedict M.N."/>
            <person name="Youngblut N.D."/>
            <person name="Metcalf M.E."/>
            <person name="Whitaker R.J."/>
            <person name="Metcalf W.W."/>
        </authorList>
    </citation>
    <scope>NUCLEOTIDE SEQUENCE [LARGE SCALE GENOMIC DNA]</scope>
    <source>
        <strain evidence="2 3">HB-1</strain>
    </source>
</reference>
<dbReference type="Proteomes" id="UP000033101">
    <property type="component" value="Chromosome"/>
</dbReference>
<dbReference type="KEGG" id="mhor:MSHOH_1631"/>
<gene>
    <name evidence="2" type="ORF">MSHOH_1631</name>
</gene>
<evidence type="ECO:0000256" key="1">
    <source>
        <dbReference type="SAM" id="Coils"/>
    </source>
</evidence>
<evidence type="ECO:0000313" key="2">
    <source>
        <dbReference type="EMBL" id="AKB78114.1"/>
    </source>
</evidence>
<accession>A0A0E3S982</accession>
<name>A0A0E3S982_9EURY</name>
<keyword evidence="2" id="KW-0808">Transferase</keyword>
<organism evidence="2 3">
    <name type="scientific">Methanosarcina horonobensis HB-1 = JCM 15518</name>
    <dbReference type="NCBI Taxonomy" id="1434110"/>
    <lineage>
        <taxon>Archaea</taxon>
        <taxon>Methanobacteriati</taxon>
        <taxon>Methanobacteriota</taxon>
        <taxon>Stenosarchaea group</taxon>
        <taxon>Methanomicrobia</taxon>
        <taxon>Methanosarcinales</taxon>
        <taxon>Methanosarcinaceae</taxon>
        <taxon>Methanosarcina</taxon>
    </lineage>
</organism>
<proteinExistence type="predicted"/>
<dbReference type="PATRIC" id="fig|1434110.4.peg.2059"/>
<dbReference type="GO" id="GO:0016301">
    <property type="term" value="F:kinase activity"/>
    <property type="evidence" value="ECO:0007669"/>
    <property type="project" value="UniProtKB-KW"/>
</dbReference>
<evidence type="ECO:0000313" key="3">
    <source>
        <dbReference type="Proteomes" id="UP000033101"/>
    </source>
</evidence>
<protein>
    <submittedName>
        <fullName evidence="2">Sensory transduction histidine kinase</fullName>
    </submittedName>
</protein>
<dbReference type="AlphaFoldDB" id="A0A0E3S982"/>
<dbReference type="HOGENOM" id="CLU_2340189_0_0_2"/>
<sequence>MVTSKSIAADELDILMKERIAELEKSNQELRAELLERMRSEKAMRKSEEKYRMLLSPGLTGRIATCMLILQPDYLMAGFQKRSLGKLTANWVWTLQR</sequence>
<dbReference type="STRING" id="1434110.MSHOH_1631"/>
<keyword evidence="2" id="KW-0418">Kinase</keyword>
<keyword evidence="1" id="KW-0175">Coiled coil</keyword>